<dbReference type="EMBL" id="JADOER010000004">
    <property type="protein sequence ID" value="MBT9312013.1"/>
    <property type="molecule type" value="Genomic_DNA"/>
</dbReference>
<comment type="caution">
    <text evidence="5">The sequence shown here is derived from an EMBL/GenBank/DDBJ whole genome shotgun (WGS) entry which is preliminary data.</text>
</comment>
<sequence length="362" mass="39110">MVICLSGLLGSCPAEKIEVPQTSAPAAQQSSNIDLPPAATSADLETVVPATQPWKIIFVSQDGPKGHENISDQDCPEIVWCHMWQTAQETAQELGVDTELAYVGEDCSQEQECIRQQIQLLNELIMRDDIDGIVIGPRDSNQLVPVVEKAIAKNIAIMAVGTPINSAQVLTLVTFNDFEGGKAMGQWVAERLKGTGNVLIIEGPKYQKNALDRRHGFVAGLQGQNITILDTETALWSCQTAQTITEQWLTKFPKVDAIIAASDHMALGAAIATQTAQRPDILITGYDAIPVARAAIAHGTLAATAMQLTTTPTAIQLMVRHLENNETFPEVVYLPTPQLLSQANLSDHSVNSPLNISPSCRF</sequence>
<keyword evidence="3" id="KW-0732">Signal</keyword>
<dbReference type="Proteomes" id="UP001196661">
    <property type="component" value="Unassembled WGS sequence"/>
</dbReference>
<evidence type="ECO:0000256" key="1">
    <source>
        <dbReference type="ARBA" id="ARBA00004196"/>
    </source>
</evidence>
<dbReference type="Gene3D" id="3.40.50.2300">
    <property type="match status" value="2"/>
</dbReference>
<comment type="similarity">
    <text evidence="2">Belongs to the bacterial solute-binding protein 2 family.</text>
</comment>
<accession>A0ABS5Y3C2</accession>
<proteinExistence type="inferred from homology"/>
<dbReference type="PANTHER" id="PTHR46847">
    <property type="entry name" value="D-ALLOSE-BINDING PERIPLASMIC PROTEIN-RELATED"/>
    <property type="match status" value="1"/>
</dbReference>
<dbReference type="PANTHER" id="PTHR46847:SF1">
    <property type="entry name" value="D-ALLOSE-BINDING PERIPLASMIC PROTEIN-RELATED"/>
    <property type="match status" value="1"/>
</dbReference>
<dbReference type="InterPro" id="IPR028082">
    <property type="entry name" value="Peripla_BP_I"/>
</dbReference>
<dbReference type="Pfam" id="PF13407">
    <property type="entry name" value="Peripla_BP_4"/>
    <property type="match status" value="1"/>
</dbReference>
<protein>
    <submittedName>
        <fullName evidence="5">Sugar ABC transporter substrate-binding protein</fullName>
    </submittedName>
</protein>
<evidence type="ECO:0000256" key="3">
    <source>
        <dbReference type="ARBA" id="ARBA00022729"/>
    </source>
</evidence>
<dbReference type="RefSeq" id="WP_215617862.1">
    <property type="nucleotide sequence ID" value="NZ_JADOER010000004.1"/>
</dbReference>
<comment type="subcellular location">
    <subcellularLocation>
        <location evidence="1">Cell envelope</location>
    </subcellularLocation>
</comment>
<dbReference type="SUPFAM" id="SSF53822">
    <property type="entry name" value="Periplasmic binding protein-like I"/>
    <property type="match status" value="1"/>
</dbReference>
<organism evidence="5 6">
    <name type="scientific">Leptothoe kymatousa TAU-MAC 1615</name>
    <dbReference type="NCBI Taxonomy" id="2364775"/>
    <lineage>
        <taxon>Bacteria</taxon>
        <taxon>Bacillati</taxon>
        <taxon>Cyanobacteriota</taxon>
        <taxon>Cyanophyceae</taxon>
        <taxon>Nodosilineales</taxon>
        <taxon>Cymatolegaceae</taxon>
        <taxon>Leptothoe</taxon>
        <taxon>Leptothoe kymatousa</taxon>
    </lineage>
</organism>
<dbReference type="CDD" id="cd01536">
    <property type="entry name" value="PBP1_ABC_sugar_binding-like"/>
    <property type="match status" value="1"/>
</dbReference>
<name>A0ABS5Y3C2_9CYAN</name>
<gene>
    <name evidence="5" type="ORF">IXB28_07325</name>
</gene>
<evidence type="ECO:0000313" key="6">
    <source>
        <dbReference type="Proteomes" id="UP001196661"/>
    </source>
</evidence>
<evidence type="ECO:0000256" key="2">
    <source>
        <dbReference type="ARBA" id="ARBA00007639"/>
    </source>
</evidence>
<keyword evidence="6" id="KW-1185">Reference proteome</keyword>
<reference evidence="5 6" key="1">
    <citation type="journal article" date="2021" name="Mar. Drugs">
        <title>Genome Reduction and Secondary Metabolism of the Marine Sponge-Associated Cyanobacterium Leptothoe.</title>
        <authorList>
            <person name="Konstantinou D."/>
            <person name="Popin R.V."/>
            <person name="Fewer D.P."/>
            <person name="Sivonen K."/>
            <person name="Gkelis S."/>
        </authorList>
    </citation>
    <scope>NUCLEOTIDE SEQUENCE [LARGE SCALE GENOMIC DNA]</scope>
    <source>
        <strain evidence="5 6">TAU-MAC 1615</strain>
    </source>
</reference>
<feature type="domain" description="Periplasmic binding protein" evidence="4">
    <location>
        <begin position="80"/>
        <end position="323"/>
    </location>
</feature>
<dbReference type="InterPro" id="IPR025997">
    <property type="entry name" value="SBP_2_dom"/>
</dbReference>
<evidence type="ECO:0000313" key="5">
    <source>
        <dbReference type="EMBL" id="MBT9312013.1"/>
    </source>
</evidence>
<evidence type="ECO:0000259" key="4">
    <source>
        <dbReference type="Pfam" id="PF13407"/>
    </source>
</evidence>